<evidence type="ECO:0000313" key="4">
    <source>
        <dbReference type="Proteomes" id="UP000294017"/>
    </source>
</evidence>
<keyword evidence="3" id="KW-0012">Acyltransferase</keyword>
<dbReference type="SUPFAM" id="SSF55048">
    <property type="entry name" value="Probable ACP-binding domain of malonyl-CoA ACP transacylase"/>
    <property type="match status" value="1"/>
</dbReference>
<dbReference type="Pfam" id="PF00698">
    <property type="entry name" value="Acyl_transf_1"/>
    <property type="match status" value="1"/>
</dbReference>
<feature type="non-terminal residue" evidence="3">
    <location>
        <position position="1"/>
    </location>
</feature>
<evidence type="ECO:0000259" key="2">
    <source>
        <dbReference type="Pfam" id="PF00698"/>
    </source>
</evidence>
<dbReference type="PANTHER" id="PTHR45681:SF6">
    <property type="entry name" value="POLYKETIDE SYNTHASE 37"/>
    <property type="match status" value="1"/>
</dbReference>
<dbReference type="GO" id="GO:0016746">
    <property type="term" value="F:acyltransferase activity"/>
    <property type="evidence" value="ECO:0007669"/>
    <property type="project" value="UniProtKB-KW"/>
</dbReference>
<proteinExistence type="predicted"/>
<evidence type="ECO:0000256" key="1">
    <source>
        <dbReference type="ARBA" id="ARBA00022679"/>
    </source>
</evidence>
<dbReference type="Gene3D" id="3.40.366.10">
    <property type="entry name" value="Malonyl-Coenzyme A Acyl Carrier Protein, domain 2"/>
    <property type="match status" value="1"/>
</dbReference>
<dbReference type="SUPFAM" id="SSF52151">
    <property type="entry name" value="FabD/lysophospholipase-like"/>
    <property type="match status" value="1"/>
</dbReference>
<evidence type="ECO:0000313" key="3">
    <source>
        <dbReference type="EMBL" id="RZI00194.1"/>
    </source>
</evidence>
<accession>A0AB37XPE9</accession>
<dbReference type="InterPro" id="IPR016036">
    <property type="entry name" value="Malonyl_transacylase_ACP-bd"/>
</dbReference>
<name>A0AB37XPE9_STAAU</name>
<dbReference type="Proteomes" id="UP000294017">
    <property type="component" value="Unassembled WGS sequence"/>
</dbReference>
<dbReference type="EMBL" id="RQTF01000713">
    <property type="protein sequence ID" value="RZI00194.1"/>
    <property type="molecule type" value="Genomic_DNA"/>
</dbReference>
<dbReference type="AlphaFoldDB" id="A0AB37XPE9"/>
<feature type="domain" description="Malonyl-CoA:ACP transacylase (MAT)" evidence="2">
    <location>
        <begin position="1"/>
        <end position="105"/>
    </location>
</feature>
<keyword evidence="1" id="KW-0808">Transferase</keyword>
<dbReference type="PANTHER" id="PTHR45681">
    <property type="entry name" value="POLYKETIDE SYNTHASE 44-RELATED"/>
    <property type="match status" value="1"/>
</dbReference>
<dbReference type="InterPro" id="IPR050444">
    <property type="entry name" value="Polyketide_Synthase"/>
</dbReference>
<gene>
    <name evidence="3" type="ORF">EIH03_17175</name>
</gene>
<organism evidence="3 4">
    <name type="scientific">Staphylococcus aureus</name>
    <dbReference type="NCBI Taxonomy" id="1280"/>
    <lineage>
        <taxon>Bacteria</taxon>
        <taxon>Bacillati</taxon>
        <taxon>Bacillota</taxon>
        <taxon>Bacilli</taxon>
        <taxon>Bacillales</taxon>
        <taxon>Staphylococcaceae</taxon>
        <taxon>Staphylococcus</taxon>
    </lineage>
</organism>
<dbReference type="InterPro" id="IPR014043">
    <property type="entry name" value="Acyl_transferase_dom"/>
</dbReference>
<sequence length="106" mass="10462">HSLGEVAAAYLAGSIPLSDAVAVVAARANVVGRLPGRYAVAALGIGEPDASALIAATGGWLELSVVNASSTVAVSGERQAVAAIVDTVRSSGHFARGITVGFPVHT</sequence>
<comment type="caution">
    <text evidence="3">The sequence shown here is derived from an EMBL/GenBank/DDBJ whole genome shotgun (WGS) entry which is preliminary data.</text>
</comment>
<protein>
    <submittedName>
        <fullName evidence="3">Acyltransferase domain-containing protein</fullName>
    </submittedName>
</protein>
<dbReference type="InterPro" id="IPR001227">
    <property type="entry name" value="Ac_transferase_dom_sf"/>
</dbReference>
<reference evidence="3 4" key="1">
    <citation type="submission" date="2018-11" db="EMBL/GenBank/DDBJ databases">
        <title>Genomic profiling of Staphylococcus species from a Poultry farm system in KwaZulu-Natal, South Africa.</title>
        <authorList>
            <person name="Amoako D.G."/>
            <person name="Somboro A.M."/>
            <person name="Abia A.L.K."/>
            <person name="Bester L.A."/>
            <person name="Essack S.Y."/>
        </authorList>
    </citation>
    <scope>NUCLEOTIDE SEQUENCE [LARGE SCALE GENOMIC DNA]</scope>
    <source>
        <strain evidence="3 4">SA12</strain>
    </source>
</reference>
<feature type="non-terminal residue" evidence="3">
    <location>
        <position position="106"/>
    </location>
</feature>
<dbReference type="InterPro" id="IPR016035">
    <property type="entry name" value="Acyl_Trfase/lysoPLipase"/>
</dbReference>